<accession>M0QFX4</accession>
<reference evidence="3 4" key="1">
    <citation type="submission" date="2013-01" db="EMBL/GenBank/DDBJ databases">
        <title>Whole genome shotgun sequence of Gordonia soli NBRC 108243.</title>
        <authorList>
            <person name="Isaki-Nakamura S."/>
            <person name="Hosoyama A."/>
            <person name="Tsuchikane K."/>
            <person name="Ando Y."/>
            <person name="Baba S."/>
            <person name="Ohji S."/>
            <person name="Hamada M."/>
            <person name="Tamura T."/>
            <person name="Yamazoe A."/>
            <person name="Yamazaki S."/>
            <person name="Fujita N."/>
        </authorList>
    </citation>
    <scope>NUCLEOTIDE SEQUENCE [LARGE SCALE GENOMIC DNA]</scope>
    <source>
        <strain evidence="3 4">NBRC 108243</strain>
    </source>
</reference>
<feature type="compositionally biased region" description="Polar residues" evidence="1">
    <location>
        <begin position="117"/>
        <end position="126"/>
    </location>
</feature>
<feature type="region of interest" description="Disordered" evidence="1">
    <location>
        <begin position="1"/>
        <end position="43"/>
    </location>
</feature>
<organism evidence="3 4">
    <name type="scientific">Gordonia soli NBRC 108243</name>
    <dbReference type="NCBI Taxonomy" id="1223545"/>
    <lineage>
        <taxon>Bacteria</taxon>
        <taxon>Bacillati</taxon>
        <taxon>Actinomycetota</taxon>
        <taxon>Actinomycetes</taxon>
        <taxon>Mycobacteriales</taxon>
        <taxon>Gordoniaceae</taxon>
        <taxon>Gordonia</taxon>
    </lineage>
</organism>
<dbReference type="eggNOG" id="ENOG5030D0V">
    <property type="taxonomic scope" value="Bacteria"/>
</dbReference>
<sequence>MDPFLGEPMDDGHLDHGGVHPVADVGPADGLPGHPADTESSAADHLWVHTDDRVWDLGPADVDTDADGVKDSLTRPGPDGLTVYTDTDHDGQVDKITEVDKDGGFSSKTLDKESGLWSPTSRGRLE</sequence>
<feature type="domain" description="DUF6802" evidence="2">
    <location>
        <begin position="60"/>
        <end position="124"/>
    </location>
</feature>
<dbReference type="InterPro" id="IPR046543">
    <property type="entry name" value="DUF6802"/>
</dbReference>
<dbReference type="STRING" id="1223545.GS4_06_00570"/>
<dbReference type="OrthoDB" id="4375009at2"/>
<evidence type="ECO:0000256" key="1">
    <source>
        <dbReference type="SAM" id="MobiDB-lite"/>
    </source>
</evidence>
<name>M0QFX4_9ACTN</name>
<dbReference type="AlphaFoldDB" id="M0QFX4"/>
<evidence type="ECO:0000313" key="3">
    <source>
        <dbReference type="EMBL" id="GAC67211.1"/>
    </source>
</evidence>
<feature type="compositionally biased region" description="Basic and acidic residues" evidence="1">
    <location>
        <begin position="86"/>
        <end position="114"/>
    </location>
</feature>
<gene>
    <name evidence="3" type="ORF">GS4_06_00570</name>
</gene>
<evidence type="ECO:0000259" key="2">
    <source>
        <dbReference type="Pfam" id="PF20615"/>
    </source>
</evidence>
<dbReference type="Proteomes" id="UP000011666">
    <property type="component" value="Unassembled WGS sequence"/>
</dbReference>
<evidence type="ECO:0000313" key="4">
    <source>
        <dbReference type="Proteomes" id="UP000011666"/>
    </source>
</evidence>
<feature type="region of interest" description="Disordered" evidence="1">
    <location>
        <begin position="58"/>
        <end position="126"/>
    </location>
</feature>
<dbReference type="RefSeq" id="WP_007618145.1">
    <property type="nucleotide sequence ID" value="NZ_BANX01000006.1"/>
</dbReference>
<proteinExistence type="predicted"/>
<keyword evidence="4" id="KW-1185">Reference proteome</keyword>
<protein>
    <recommendedName>
        <fullName evidence="2">DUF6802 domain-containing protein</fullName>
    </recommendedName>
</protein>
<dbReference type="EMBL" id="BANX01000006">
    <property type="protein sequence ID" value="GAC67211.1"/>
    <property type="molecule type" value="Genomic_DNA"/>
</dbReference>
<comment type="caution">
    <text evidence="3">The sequence shown here is derived from an EMBL/GenBank/DDBJ whole genome shotgun (WGS) entry which is preliminary data.</text>
</comment>
<dbReference type="Pfam" id="PF20615">
    <property type="entry name" value="DUF6802"/>
    <property type="match status" value="1"/>
</dbReference>